<dbReference type="AlphaFoldDB" id="A0A8H4R2S9"/>
<proteinExistence type="predicted"/>
<gene>
    <name evidence="1" type="ORF">D9613_009575</name>
</gene>
<dbReference type="SUPFAM" id="SSF52047">
    <property type="entry name" value="RNI-like"/>
    <property type="match status" value="1"/>
</dbReference>
<organism evidence="1 2">
    <name type="scientific">Agrocybe pediades</name>
    <dbReference type="NCBI Taxonomy" id="84607"/>
    <lineage>
        <taxon>Eukaryota</taxon>
        <taxon>Fungi</taxon>
        <taxon>Dikarya</taxon>
        <taxon>Basidiomycota</taxon>
        <taxon>Agaricomycotina</taxon>
        <taxon>Agaricomycetes</taxon>
        <taxon>Agaricomycetidae</taxon>
        <taxon>Agaricales</taxon>
        <taxon>Agaricineae</taxon>
        <taxon>Strophariaceae</taxon>
        <taxon>Agrocybe</taxon>
    </lineage>
</organism>
<dbReference type="InterPro" id="IPR032675">
    <property type="entry name" value="LRR_dom_sf"/>
</dbReference>
<dbReference type="Proteomes" id="UP000521872">
    <property type="component" value="Unassembled WGS sequence"/>
</dbReference>
<keyword evidence="2" id="KW-1185">Reference proteome</keyword>
<name>A0A8H4R2S9_9AGAR</name>
<protein>
    <submittedName>
        <fullName evidence="1">Uncharacterized protein</fullName>
    </submittedName>
</protein>
<evidence type="ECO:0000313" key="2">
    <source>
        <dbReference type="Proteomes" id="UP000521872"/>
    </source>
</evidence>
<comment type="caution">
    <text evidence="1">The sequence shown here is derived from an EMBL/GenBank/DDBJ whole genome shotgun (WGS) entry which is preliminary data.</text>
</comment>
<dbReference type="EMBL" id="JAACJL010000002">
    <property type="protein sequence ID" value="KAF4622385.1"/>
    <property type="molecule type" value="Genomic_DNA"/>
</dbReference>
<accession>A0A8H4R2S9</accession>
<evidence type="ECO:0000313" key="1">
    <source>
        <dbReference type="EMBL" id="KAF4622385.1"/>
    </source>
</evidence>
<dbReference type="Gene3D" id="3.80.10.10">
    <property type="entry name" value="Ribonuclease Inhibitor"/>
    <property type="match status" value="1"/>
</dbReference>
<sequence>MSNIPQDECIRNRFTGHVPIELYRPIVEYVVDRQPLLSLCLTSKDFKFEAERLLYNSMTTPLTENGVTVHAKFLRTVSNVKRLAALVRTYYFSWGNKCYSVPPSPLPSLLRSALQAMVNLRELWLAVVDMHSTAAPGTESIVQMPFIFDNCTFQLDTLLMMHCIDTTAFCSFLAGQKKLRKLTAYLDPYARNRKHILSPEACPSLEVLQGNRNAIDVLLPNCHIKSLMWDPDMFEMNQSLPHLSEALSDLKILSLGGNYLRPSLHTLAEHLKSVEWLELVTIHSGELDVIGSIASLRGLILTDAFSYTTWIHRTSLVLQVFSSCSNLEFVAIQSIVSRSSHQPNLYERWTCPPGSSKPSIEGVEDKEAIYQRFDNDDLLLPH</sequence>
<reference evidence="1 2" key="1">
    <citation type="submission" date="2019-12" db="EMBL/GenBank/DDBJ databases">
        <authorList>
            <person name="Floudas D."/>
            <person name="Bentzer J."/>
            <person name="Ahren D."/>
            <person name="Johansson T."/>
            <person name="Persson P."/>
            <person name="Tunlid A."/>
        </authorList>
    </citation>
    <scope>NUCLEOTIDE SEQUENCE [LARGE SCALE GENOMIC DNA]</scope>
    <source>
        <strain evidence="1 2">CBS 102.39</strain>
    </source>
</reference>